<dbReference type="AlphaFoldDB" id="A0A6H1ZLG1"/>
<sequence>MSTAQVKYLTYGIAEGDSSMRVSNDAPGDAAGLTAGECGKGRLIEQGQQCGITEQVLSGHKQGAYGNVATTVNAGHMGTAHRMLFIINGVSYTVTPGTATDIPRICREVMDNAKDPHGNGIPYS</sequence>
<name>A0A6H1ZLG1_9ZZZZ</name>
<protein>
    <submittedName>
        <fullName evidence="1">Uncharacterized protein</fullName>
    </submittedName>
</protein>
<evidence type="ECO:0000313" key="1">
    <source>
        <dbReference type="EMBL" id="QJA48105.1"/>
    </source>
</evidence>
<organism evidence="1">
    <name type="scientific">viral metagenome</name>
    <dbReference type="NCBI Taxonomy" id="1070528"/>
    <lineage>
        <taxon>unclassified sequences</taxon>
        <taxon>metagenomes</taxon>
        <taxon>organismal metagenomes</taxon>
    </lineage>
</organism>
<proteinExistence type="predicted"/>
<reference evidence="1" key="1">
    <citation type="submission" date="2020-03" db="EMBL/GenBank/DDBJ databases">
        <title>The deep terrestrial virosphere.</title>
        <authorList>
            <person name="Holmfeldt K."/>
            <person name="Nilsson E."/>
            <person name="Simone D."/>
            <person name="Lopez-Fernandez M."/>
            <person name="Wu X."/>
            <person name="de Brujin I."/>
            <person name="Lundin D."/>
            <person name="Andersson A."/>
            <person name="Bertilsson S."/>
            <person name="Dopson M."/>
        </authorList>
    </citation>
    <scope>NUCLEOTIDE SEQUENCE</scope>
    <source>
        <strain evidence="1">TM448A00834</strain>
        <strain evidence="2">TM448B00301</strain>
    </source>
</reference>
<evidence type="ECO:0000313" key="2">
    <source>
        <dbReference type="EMBL" id="QJH94817.1"/>
    </source>
</evidence>
<dbReference type="EMBL" id="MT144071">
    <property type="protein sequence ID" value="QJA48105.1"/>
    <property type="molecule type" value="Genomic_DNA"/>
</dbReference>
<dbReference type="EMBL" id="MT144606">
    <property type="protein sequence ID" value="QJH94817.1"/>
    <property type="molecule type" value="Genomic_DNA"/>
</dbReference>
<accession>A0A6H1ZLG1</accession>
<gene>
    <name evidence="1" type="ORF">TM448A00834_0012</name>
    <name evidence="2" type="ORF">TM448B00301_0059</name>
</gene>